<protein>
    <submittedName>
        <fullName evidence="1">Uncharacterized protein</fullName>
    </submittedName>
</protein>
<sequence length="114" mass="13359">MLGKISIGHFHVSFYEYCIRIIREIGFKLHLRRSSVAYGNVHLNEMMDRVLLALKCRRSEIDCRRKRLYNMMTTLCCTLMKFIVSSSRAFIRISFVLCETVSRPNAVNYGFIPT</sequence>
<keyword evidence="2" id="KW-1185">Reference proteome</keyword>
<reference evidence="1" key="1">
    <citation type="submission" date="2020-05" db="UniProtKB">
        <authorList>
            <consortium name="EnsemblMetazoa"/>
        </authorList>
    </citation>
    <scope>IDENTIFICATION</scope>
    <source>
        <strain evidence="1">TTRI</strain>
    </source>
</reference>
<proteinExistence type="predicted"/>
<dbReference type="EnsemblMetazoa" id="GAUT032987-RA">
    <property type="protein sequence ID" value="GAUT032987-PA"/>
    <property type="gene ID" value="GAUT032987"/>
</dbReference>
<dbReference type="Proteomes" id="UP000078200">
    <property type="component" value="Unassembled WGS sequence"/>
</dbReference>
<dbReference type="VEuPathDB" id="VectorBase:GAUT032987"/>
<evidence type="ECO:0000313" key="2">
    <source>
        <dbReference type="Proteomes" id="UP000078200"/>
    </source>
</evidence>
<evidence type="ECO:0000313" key="1">
    <source>
        <dbReference type="EnsemblMetazoa" id="GAUT032987-PA"/>
    </source>
</evidence>
<dbReference type="AlphaFoldDB" id="A0A1A9VCL5"/>
<accession>A0A1A9VCL5</accession>
<organism evidence="1 2">
    <name type="scientific">Glossina austeni</name>
    <name type="common">Savannah tsetse fly</name>
    <dbReference type="NCBI Taxonomy" id="7395"/>
    <lineage>
        <taxon>Eukaryota</taxon>
        <taxon>Metazoa</taxon>
        <taxon>Ecdysozoa</taxon>
        <taxon>Arthropoda</taxon>
        <taxon>Hexapoda</taxon>
        <taxon>Insecta</taxon>
        <taxon>Pterygota</taxon>
        <taxon>Neoptera</taxon>
        <taxon>Endopterygota</taxon>
        <taxon>Diptera</taxon>
        <taxon>Brachycera</taxon>
        <taxon>Muscomorpha</taxon>
        <taxon>Hippoboscoidea</taxon>
        <taxon>Glossinidae</taxon>
        <taxon>Glossina</taxon>
    </lineage>
</organism>
<name>A0A1A9VCL5_GLOAU</name>